<dbReference type="EMBL" id="LODT01000020">
    <property type="protein sequence ID" value="KYQ99926.1"/>
    <property type="molecule type" value="Genomic_DNA"/>
</dbReference>
<name>A0A152A1D3_TIELA</name>
<reference evidence="1 2" key="1">
    <citation type="submission" date="2015-12" db="EMBL/GenBank/DDBJ databases">
        <title>Dictyostelia acquired genes for synthesis and detection of signals that induce cell-type specialization by lateral gene transfer from prokaryotes.</title>
        <authorList>
            <person name="Gloeckner G."/>
            <person name="Schaap P."/>
        </authorList>
    </citation>
    <scope>NUCLEOTIDE SEQUENCE [LARGE SCALE GENOMIC DNA]</scope>
    <source>
        <strain evidence="1 2">TK</strain>
    </source>
</reference>
<evidence type="ECO:0000313" key="2">
    <source>
        <dbReference type="Proteomes" id="UP000076078"/>
    </source>
</evidence>
<protein>
    <recommendedName>
        <fullName evidence="3">Ankyrin repeat-containing protein</fullName>
    </recommendedName>
</protein>
<sequence length="286" mass="34045">MEKNEILFRLVFFNKYLNKLIFIAVHEIHQYQFYNGISKVAEKYKNIHTVDWVIARGSFKVLIEKLKGPELYPISFTLDNIKTMSKYLKDFDHFKIVYQHIQKHYSFFSPLMINDESFLNAISVGNLQIVKFILSERKHRHLELPEHFSNQPILIAIQNGHYDLVEYLYDQDFSISWSTSICDILKQGSKQFIDFLLTNHYYKYISKTLKAKQYKDSSHLIIDILKYYVERYENPKIIVMVMAYHQELFTGSPTNLGYKSELIDFVIAFLKKKPHFRCGLSIYKCN</sequence>
<organism evidence="1 2">
    <name type="scientific">Tieghemostelium lacteum</name>
    <name type="common">Slime mold</name>
    <name type="synonym">Dictyostelium lacteum</name>
    <dbReference type="NCBI Taxonomy" id="361077"/>
    <lineage>
        <taxon>Eukaryota</taxon>
        <taxon>Amoebozoa</taxon>
        <taxon>Evosea</taxon>
        <taxon>Eumycetozoa</taxon>
        <taxon>Dictyostelia</taxon>
        <taxon>Dictyosteliales</taxon>
        <taxon>Raperosteliaceae</taxon>
        <taxon>Tieghemostelium</taxon>
    </lineage>
</organism>
<keyword evidence="2" id="KW-1185">Reference proteome</keyword>
<comment type="caution">
    <text evidence="1">The sequence shown here is derived from an EMBL/GenBank/DDBJ whole genome shotgun (WGS) entry which is preliminary data.</text>
</comment>
<evidence type="ECO:0008006" key="3">
    <source>
        <dbReference type="Google" id="ProtNLM"/>
    </source>
</evidence>
<dbReference type="AlphaFoldDB" id="A0A152A1D3"/>
<dbReference type="InParanoid" id="A0A152A1D3"/>
<dbReference type="InterPro" id="IPR036770">
    <property type="entry name" value="Ankyrin_rpt-contain_sf"/>
</dbReference>
<dbReference type="OrthoDB" id="24468at2759"/>
<dbReference type="SUPFAM" id="SSF140860">
    <property type="entry name" value="Pseudo ankyrin repeat-like"/>
    <property type="match status" value="1"/>
</dbReference>
<accession>A0A152A1D3</accession>
<evidence type="ECO:0000313" key="1">
    <source>
        <dbReference type="EMBL" id="KYQ99926.1"/>
    </source>
</evidence>
<dbReference type="Proteomes" id="UP000076078">
    <property type="component" value="Unassembled WGS sequence"/>
</dbReference>
<dbReference type="Gene3D" id="1.25.40.20">
    <property type="entry name" value="Ankyrin repeat-containing domain"/>
    <property type="match status" value="1"/>
</dbReference>
<dbReference type="PANTHER" id="PTHR32142">
    <property type="entry name" value="B BOX-TYPE DOMAIN-CONTAINING PROTEIN-RELATED"/>
    <property type="match status" value="1"/>
</dbReference>
<gene>
    <name evidence="1" type="ORF">DLAC_03893</name>
</gene>
<proteinExistence type="predicted"/>
<dbReference type="PANTHER" id="PTHR32142:SF55">
    <property type="entry name" value="ANKYRIN REPEAT-CONTAINING PROTEIN-RELATED"/>
    <property type="match status" value="1"/>
</dbReference>